<protein>
    <submittedName>
        <fullName evidence="8">Uncharacterized protein</fullName>
    </submittedName>
</protein>
<keyword evidence="5" id="KW-0862">Zinc</keyword>
<feature type="compositionally biased region" description="Pro residues" evidence="7">
    <location>
        <begin position="397"/>
        <end position="408"/>
    </location>
</feature>
<evidence type="ECO:0000256" key="2">
    <source>
        <dbReference type="ARBA" id="ARBA00022723"/>
    </source>
</evidence>
<feature type="compositionally biased region" description="Basic and acidic residues" evidence="7">
    <location>
        <begin position="499"/>
        <end position="516"/>
    </location>
</feature>
<keyword evidence="9" id="KW-1185">Reference proteome</keyword>
<sequence length="632" mass="68266">MSFVAPDDRTYYNYSRVPGSAHSAHQAASPGQRIHSHGYPKGAVSNDTSASVYHHDLGPGNSHGYPPQPITPLTGQACPPPASTSQYYGMPPGQGEQPIPSPPPSSVNGNGAGRPAAVNSAVDAAGPVEVTTEGVPVVPVGVSGGKMFRCRGYGDCNKVFTRSEHLARHVRKHTGERPFPCHCGKAFSRLDNLRQHAATVHAEQPQLNETMLASLAPIHAALSQRASKDQRRRGEVVEVPKNAIERPRNERKTTRTSSGGHQGSQGPQDGEQNSPYAQYHDNQWSAPAHSRSRTGNGYEYPYAAEHTVMDGAGPSRRPNSATGYAYPQEYYDQGRPPTTTGTSSSSDSNMSQLPYPYRPVSSQGRELPVPVHYADSEPSSAAHGPPQSPMYNNNIPPNQPNWSSPPPNHSSYPPHDATAYPPPEGYSYPPAHHGSSYPPREDVYGYPPQTGWQQGQGQYPPQTGASYQPVSYQGAPPESPFHYHATTQADGVGYPYQDYDSRKRRADEEVGSDVRKMPRPSAEQAPPGNNAGNGAPSLNAAMAAEASRHQDPSWLPPATERRGSLAISALLGSPPRHVRSRPQNAEGQQEYEGEFYEPMEDANASHEDEGDVSAVRDIKNEKIQDVKTIGVI</sequence>
<feature type="compositionally biased region" description="Basic and acidic residues" evidence="7">
    <location>
        <begin position="226"/>
        <end position="253"/>
    </location>
</feature>
<comment type="subcellular location">
    <subcellularLocation>
        <location evidence="1">Nucleus</location>
    </subcellularLocation>
</comment>
<feature type="region of interest" description="Disordered" evidence="7">
    <location>
        <begin position="223"/>
        <end position="591"/>
    </location>
</feature>
<accession>A0A1E3IA89</accession>
<evidence type="ECO:0000256" key="5">
    <source>
        <dbReference type="ARBA" id="ARBA00022833"/>
    </source>
</evidence>
<feature type="compositionally biased region" description="Low complexity" evidence="7">
    <location>
        <begin position="525"/>
        <end position="536"/>
    </location>
</feature>
<evidence type="ECO:0000256" key="7">
    <source>
        <dbReference type="SAM" id="MobiDB-lite"/>
    </source>
</evidence>
<dbReference type="InterPro" id="IPR036236">
    <property type="entry name" value="Znf_C2H2_sf"/>
</dbReference>
<dbReference type="Proteomes" id="UP000094043">
    <property type="component" value="Chromosome 3"/>
</dbReference>
<dbReference type="KEGG" id="cdep:91086544"/>
<dbReference type="SUPFAM" id="SSF57667">
    <property type="entry name" value="beta-beta-alpha zinc fingers"/>
    <property type="match status" value="1"/>
</dbReference>
<dbReference type="PROSITE" id="PS50157">
    <property type="entry name" value="ZINC_FINGER_C2H2_2"/>
    <property type="match status" value="2"/>
</dbReference>
<dbReference type="RefSeq" id="XP_066067856.1">
    <property type="nucleotide sequence ID" value="XM_066211759.1"/>
</dbReference>
<evidence type="ECO:0000313" key="8">
    <source>
        <dbReference type="EMBL" id="WVN87156.1"/>
    </source>
</evidence>
<evidence type="ECO:0000256" key="4">
    <source>
        <dbReference type="ARBA" id="ARBA00022771"/>
    </source>
</evidence>
<feature type="region of interest" description="Disordered" evidence="7">
    <location>
        <begin position="21"/>
        <end position="117"/>
    </location>
</feature>
<evidence type="ECO:0000256" key="3">
    <source>
        <dbReference type="ARBA" id="ARBA00022737"/>
    </source>
</evidence>
<reference evidence="8" key="3">
    <citation type="submission" date="2024-01" db="EMBL/GenBank/DDBJ databases">
        <authorList>
            <person name="Coelho M.A."/>
            <person name="David-Palma M."/>
            <person name="Shea T."/>
            <person name="Sun S."/>
            <person name="Cuomo C.A."/>
            <person name="Heitman J."/>
        </authorList>
    </citation>
    <scope>NUCLEOTIDE SEQUENCE</scope>
    <source>
        <strain evidence="8">CBS 7841</strain>
    </source>
</reference>
<dbReference type="OrthoDB" id="10018191at2759"/>
<dbReference type="InterPro" id="IPR013087">
    <property type="entry name" value="Znf_C2H2_type"/>
</dbReference>
<keyword evidence="6" id="KW-0539">Nucleus</keyword>
<keyword evidence="2" id="KW-0479">Metal-binding</keyword>
<evidence type="ECO:0000256" key="1">
    <source>
        <dbReference type="ARBA" id="ARBA00004123"/>
    </source>
</evidence>
<dbReference type="GeneID" id="91086544"/>
<evidence type="ECO:0000313" key="9">
    <source>
        <dbReference type="Proteomes" id="UP000094043"/>
    </source>
</evidence>
<name>A0A1E3IA89_9TREE</name>
<dbReference type="GO" id="GO:0008270">
    <property type="term" value="F:zinc ion binding"/>
    <property type="evidence" value="ECO:0007669"/>
    <property type="project" value="UniProtKB-KW"/>
</dbReference>
<feature type="compositionally biased region" description="Polar residues" evidence="7">
    <location>
        <begin position="271"/>
        <end position="285"/>
    </location>
</feature>
<dbReference type="SMART" id="SM00355">
    <property type="entry name" value="ZnF_C2H2"/>
    <property type="match status" value="2"/>
</dbReference>
<dbReference type="PANTHER" id="PTHR40626:SF32">
    <property type="entry name" value="ZINC FINGER PROTEIN RST2"/>
    <property type="match status" value="1"/>
</dbReference>
<dbReference type="GO" id="GO:0000978">
    <property type="term" value="F:RNA polymerase II cis-regulatory region sequence-specific DNA binding"/>
    <property type="evidence" value="ECO:0007669"/>
    <property type="project" value="InterPro"/>
</dbReference>
<dbReference type="GO" id="GO:0005634">
    <property type="term" value="C:nucleus"/>
    <property type="evidence" value="ECO:0007669"/>
    <property type="project" value="UniProtKB-SubCell"/>
</dbReference>
<dbReference type="AlphaFoldDB" id="A0A1E3IA89"/>
<reference evidence="8" key="2">
    <citation type="journal article" date="2022" name="Elife">
        <title>Obligate sexual reproduction of a homothallic fungus closely related to the Cryptococcus pathogenic species complex.</title>
        <authorList>
            <person name="Passer A.R."/>
            <person name="Clancey S.A."/>
            <person name="Shea T."/>
            <person name="David-Palma M."/>
            <person name="Averette A.F."/>
            <person name="Boekhout T."/>
            <person name="Porcel B.M."/>
            <person name="Nowrousian M."/>
            <person name="Cuomo C.A."/>
            <person name="Sun S."/>
            <person name="Heitman J."/>
            <person name="Coelho M.A."/>
        </authorList>
    </citation>
    <scope>NUCLEOTIDE SEQUENCE</scope>
    <source>
        <strain evidence="8">CBS 7841</strain>
    </source>
</reference>
<proteinExistence type="predicted"/>
<dbReference type="Gene3D" id="3.30.160.60">
    <property type="entry name" value="Classic Zinc Finger"/>
    <property type="match status" value="2"/>
</dbReference>
<keyword evidence="3" id="KW-0677">Repeat</keyword>
<feature type="compositionally biased region" description="Low complexity" evidence="7">
    <location>
        <begin position="444"/>
        <end position="464"/>
    </location>
</feature>
<keyword evidence="4" id="KW-0863">Zinc-finger</keyword>
<dbReference type="VEuPathDB" id="FungiDB:L203_04789"/>
<dbReference type="InterPro" id="IPR051059">
    <property type="entry name" value="VerF-like"/>
</dbReference>
<reference evidence="8" key="1">
    <citation type="submission" date="2016-06" db="EMBL/GenBank/DDBJ databases">
        <authorList>
            <person name="Cuomo C."/>
            <person name="Litvintseva A."/>
            <person name="Heitman J."/>
            <person name="Chen Y."/>
            <person name="Sun S."/>
            <person name="Springer D."/>
            <person name="Dromer F."/>
            <person name="Young S."/>
            <person name="Zeng Q."/>
            <person name="Chapman S."/>
            <person name="Gujja S."/>
            <person name="Saif S."/>
            <person name="Birren B."/>
        </authorList>
    </citation>
    <scope>NUCLEOTIDE SEQUENCE</scope>
    <source>
        <strain evidence="8">CBS 7841</strain>
    </source>
</reference>
<feature type="compositionally biased region" description="Low complexity" evidence="7">
    <location>
        <begin position="338"/>
        <end position="351"/>
    </location>
</feature>
<gene>
    <name evidence="8" type="ORF">L203_102332</name>
</gene>
<organism evidence="8 9">
    <name type="scientific">Cryptococcus depauperatus CBS 7841</name>
    <dbReference type="NCBI Taxonomy" id="1295531"/>
    <lineage>
        <taxon>Eukaryota</taxon>
        <taxon>Fungi</taxon>
        <taxon>Dikarya</taxon>
        <taxon>Basidiomycota</taxon>
        <taxon>Agaricomycotina</taxon>
        <taxon>Tremellomycetes</taxon>
        <taxon>Tremellales</taxon>
        <taxon>Cryptococcaceae</taxon>
        <taxon>Cryptococcus</taxon>
    </lineage>
</organism>
<dbReference type="Pfam" id="PF00096">
    <property type="entry name" value="zf-C2H2"/>
    <property type="match status" value="2"/>
</dbReference>
<evidence type="ECO:0000256" key="6">
    <source>
        <dbReference type="ARBA" id="ARBA00023242"/>
    </source>
</evidence>
<dbReference type="GO" id="GO:0000981">
    <property type="term" value="F:DNA-binding transcription factor activity, RNA polymerase II-specific"/>
    <property type="evidence" value="ECO:0007669"/>
    <property type="project" value="InterPro"/>
</dbReference>
<dbReference type="PANTHER" id="PTHR40626">
    <property type="entry name" value="MIP31509P"/>
    <property type="match status" value="1"/>
</dbReference>
<dbReference type="FunFam" id="3.30.160.60:FF:002343">
    <property type="entry name" value="Zinc finger protein 33A"/>
    <property type="match status" value="1"/>
</dbReference>
<dbReference type="EMBL" id="CP143786">
    <property type="protein sequence ID" value="WVN87156.1"/>
    <property type="molecule type" value="Genomic_DNA"/>
</dbReference>
<dbReference type="GO" id="GO:0000785">
    <property type="term" value="C:chromatin"/>
    <property type="evidence" value="ECO:0007669"/>
    <property type="project" value="TreeGrafter"/>
</dbReference>